<keyword evidence="4" id="KW-0479">Metal-binding</keyword>
<comment type="similarity">
    <text evidence="3">Belongs to the glycosyl hydrolase 32 family.</text>
</comment>
<evidence type="ECO:0000256" key="4">
    <source>
        <dbReference type="ARBA" id="ARBA00022723"/>
    </source>
</evidence>
<dbReference type="PANTHER" id="PTHR45953">
    <property type="entry name" value="IDURONATE 2-SULFATASE"/>
    <property type="match status" value="1"/>
</dbReference>
<dbReference type="InterPro" id="IPR017850">
    <property type="entry name" value="Alkaline_phosphatase_core_sf"/>
</dbReference>
<organism evidence="14 15">
    <name type="scientific">Novipirellula herctigrandis</name>
    <dbReference type="NCBI Taxonomy" id="2527986"/>
    <lineage>
        <taxon>Bacteria</taxon>
        <taxon>Pseudomonadati</taxon>
        <taxon>Planctomycetota</taxon>
        <taxon>Planctomycetia</taxon>
        <taxon>Pirellulales</taxon>
        <taxon>Pirellulaceae</taxon>
        <taxon>Novipirellula</taxon>
    </lineage>
</organism>
<dbReference type="Gene3D" id="2.60.120.560">
    <property type="entry name" value="Exo-inulinase, domain 1"/>
    <property type="match status" value="1"/>
</dbReference>
<dbReference type="AlphaFoldDB" id="A0A5C5YV07"/>
<dbReference type="PROSITE" id="PS00149">
    <property type="entry name" value="SULFATASE_2"/>
    <property type="match status" value="1"/>
</dbReference>
<name>A0A5C5YV07_9BACT</name>
<dbReference type="GO" id="GO:0004423">
    <property type="term" value="F:iduronate-2-sulfatase activity"/>
    <property type="evidence" value="ECO:0007669"/>
    <property type="project" value="InterPro"/>
</dbReference>
<dbReference type="GO" id="GO:0005975">
    <property type="term" value="P:carbohydrate metabolic process"/>
    <property type="evidence" value="ECO:0007669"/>
    <property type="project" value="InterPro"/>
</dbReference>
<evidence type="ECO:0000259" key="13">
    <source>
        <dbReference type="Pfam" id="PF08244"/>
    </source>
</evidence>
<feature type="domain" description="Glycosyl hydrolase family 32 N-terminal" evidence="11">
    <location>
        <begin position="586"/>
        <end position="869"/>
    </location>
</feature>
<dbReference type="SMART" id="SM00640">
    <property type="entry name" value="Glyco_32"/>
    <property type="match status" value="1"/>
</dbReference>
<dbReference type="GO" id="GO:0005737">
    <property type="term" value="C:cytoplasm"/>
    <property type="evidence" value="ECO:0007669"/>
    <property type="project" value="TreeGrafter"/>
</dbReference>
<dbReference type="Proteomes" id="UP000315010">
    <property type="component" value="Unassembled WGS sequence"/>
</dbReference>
<dbReference type="GO" id="GO:0051669">
    <property type="term" value="F:fructan beta-fructosidase activity"/>
    <property type="evidence" value="ECO:0007669"/>
    <property type="project" value="UniProtKB-EC"/>
</dbReference>
<evidence type="ECO:0000256" key="3">
    <source>
        <dbReference type="ARBA" id="ARBA00009902"/>
    </source>
</evidence>
<evidence type="ECO:0000256" key="5">
    <source>
        <dbReference type="ARBA" id="ARBA00022729"/>
    </source>
</evidence>
<evidence type="ECO:0000256" key="2">
    <source>
        <dbReference type="ARBA" id="ARBA00008779"/>
    </source>
</evidence>
<dbReference type="SUPFAM" id="SSF53649">
    <property type="entry name" value="Alkaline phosphatase-like"/>
    <property type="match status" value="1"/>
</dbReference>
<sequence length="1056" mass="119157" precursor="true">MTFNDKKMIIKYLRLLLSLAVSIQVAINASAAEKPNVLFIAIDDMNDWTTLFDDDNPIQTPNLKRLAARGCFFSKAYCASPGCNPSRTAIMTGLRPTTSGVYGNPDAWRQIIPDAVTLPQYFKRHGGYATRGAGKIFHHGKSGAGDPDNPDFEQFFKKLPIRGPGQNKNYNGYRKPPNRRLSSVGFDWGEHDQKMIDVDMCEWVEARMEEKWDKPLFLAAGIFNPHLPFYAPKETFSRYPLENIVMPDMPNGDLSDVGEVAKRMVRKEFWIWDNTTAAKPGSVGSLRRMVQCYQAAADFSDQMVGRLLDKLDESGRADNTIIVLWSDHGYHLGDKECCVKFTLWDKANHVPFIIVAPGVTMPGSRCDTPVGLIDIYPTLLELARLPAKADNDGVSLVPLLKNPDRKWDRPALMTEGPGNHAVRSDRWRYIRYSDGAQELYDHENDPWEHKNLVADPEHAEVISAHRKWLPKHESSGKGMSHLYMEPPTAGAGLPESGFSRPRTAVGGEPTKQSTPKSEEQKRDENKSTPAASKQTDSVKNASPVPRFHFADTLEEQEKQLAENPLLKRFRKSREKLLKDRHHPIYHFTSPEHRLNDPNGLSYWNGKWHMFYQGYPPEYPRQHWGHAISDDLIHWRDLPYAIYPGPERACFSGTVYIDHDTNRAIAMYHGTEVGTMVATSSDPLLLNWKKVTGNAVIPYPQPGEPKPEYNIFDPCVWKKGDWYYALTAGPKGGMQFRSMYLHRSKDLATWEHLHEFLENDRYSLAGDDGACPYFWPIGTGENKQHILLHFSHMSGGKYMLGDYDTDRDKFLVSDGGDFNFGAWGPCGLHAPSAYPDGKGGVNVVFNVNEGKKTDGWNRMMSLPRNLTLRKNGLFNPLNIEPAGEVESLRGEHVHVAEMNLPANKEVVLDNVKGNAMEIVANFAPQFGQTIELNVLRSPDGEEVTRIQCFRDRGMRILGNRTEPPTVVSIDSSRSTIAGDVIGRPPETAQVDMPSNEPLKLRVFIDRSIVEVFINGRQCLTARVYPDRNDSLDVSLRSQGNDAKLMSLDAWQMKNIYE</sequence>
<dbReference type="Pfam" id="PF08244">
    <property type="entry name" value="Glyco_hydro_32C"/>
    <property type="match status" value="1"/>
</dbReference>
<keyword evidence="8 14" id="KW-0326">Glycosidase</keyword>
<evidence type="ECO:0000256" key="7">
    <source>
        <dbReference type="ARBA" id="ARBA00022837"/>
    </source>
</evidence>
<keyword evidence="6 14" id="KW-0378">Hydrolase</keyword>
<keyword evidence="5 10" id="KW-0732">Signal</keyword>
<evidence type="ECO:0000256" key="10">
    <source>
        <dbReference type="SAM" id="SignalP"/>
    </source>
</evidence>
<evidence type="ECO:0000256" key="9">
    <source>
        <dbReference type="SAM" id="MobiDB-lite"/>
    </source>
</evidence>
<dbReference type="Gene3D" id="2.115.10.20">
    <property type="entry name" value="Glycosyl hydrolase domain, family 43"/>
    <property type="match status" value="1"/>
</dbReference>
<dbReference type="SUPFAM" id="SSF49899">
    <property type="entry name" value="Concanavalin A-like lectins/glucanases"/>
    <property type="match status" value="1"/>
</dbReference>
<dbReference type="PANTHER" id="PTHR45953:SF1">
    <property type="entry name" value="IDURONATE 2-SULFATASE"/>
    <property type="match status" value="1"/>
</dbReference>
<comment type="caution">
    <text evidence="14">The sequence shown here is derived from an EMBL/GenBank/DDBJ whole genome shotgun (WGS) entry which is preliminary data.</text>
</comment>
<comment type="cofactor">
    <cofactor evidence="1">
        <name>Ca(2+)</name>
        <dbReference type="ChEBI" id="CHEBI:29108"/>
    </cofactor>
</comment>
<proteinExistence type="inferred from homology"/>
<feature type="signal peptide" evidence="10">
    <location>
        <begin position="1"/>
        <end position="31"/>
    </location>
</feature>
<comment type="similarity">
    <text evidence="2">Belongs to the sulfatase family.</text>
</comment>
<keyword evidence="15" id="KW-1185">Reference proteome</keyword>
<dbReference type="InterPro" id="IPR013320">
    <property type="entry name" value="ConA-like_dom_sf"/>
</dbReference>
<dbReference type="CDD" id="cd16030">
    <property type="entry name" value="iduronate-2-sulfatase"/>
    <property type="match status" value="1"/>
</dbReference>
<feature type="domain" description="Sulfatase N-terminal" evidence="12">
    <location>
        <begin position="35"/>
        <end position="383"/>
    </location>
</feature>
<feature type="compositionally biased region" description="Basic and acidic residues" evidence="9">
    <location>
        <begin position="516"/>
        <end position="526"/>
    </location>
</feature>
<dbReference type="GO" id="GO:0046872">
    <property type="term" value="F:metal ion binding"/>
    <property type="evidence" value="ECO:0007669"/>
    <property type="project" value="UniProtKB-KW"/>
</dbReference>
<gene>
    <name evidence="14" type="primary">sacC_1</name>
    <name evidence="14" type="ORF">CA13_02790</name>
</gene>
<dbReference type="EMBL" id="SJPJ01000001">
    <property type="protein sequence ID" value="TWT78882.1"/>
    <property type="molecule type" value="Genomic_DNA"/>
</dbReference>
<dbReference type="InterPro" id="IPR035874">
    <property type="entry name" value="IDS"/>
</dbReference>
<evidence type="ECO:0000313" key="14">
    <source>
        <dbReference type="EMBL" id="TWT78882.1"/>
    </source>
</evidence>
<accession>A0A5C5YV07</accession>
<evidence type="ECO:0000259" key="12">
    <source>
        <dbReference type="Pfam" id="PF00884"/>
    </source>
</evidence>
<dbReference type="SUPFAM" id="SSF75005">
    <property type="entry name" value="Arabinanase/levansucrase/invertase"/>
    <property type="match status" value="1"/>
</dbReference>
<dbReference type="OrthoDB" id="9759709at2"/>
<dbReference type="InterPro" id="IPR000917">
    <property type="entry name" value="Sulfatase_N"/>
</dbReference>
<evidence type="ECO:0000256" key="6">
    <source>
        <dbReference type="ARBA" id="ARBA00022801"/>
    </source>
</evidence>
<feature type="domain" description="Glycosyl hydrolase family 32 C-terminal" evidence="13">
    <location>
        <begin position="883"/>
        <end position="1050"/>
    </location>
</feature>
<feature type="region of interest" description="Disordered" evidence="9">
    <location>
        <begin position="471"/>
        <end position="543"/>
    </location>
</feature>
<dbReference type="InterPro" id="IPR013189">
    <property type="entry name" value="Glyco_hydro_32_C"/>
</dbReference>
<evidence type="ECO:0000313" key="15">
    <source>
        <dbReference type="Proteomes" id="UP000315010"/>
    </source>
</evidence>
<dbReference type="InterPro" id="IPR023296">
    <property type="entry name" value="Glyco_hydro_beta-prop_sf"/>
</dbReference>
<dbReference type="CDD" id="cd08996">
    <property type="entry name" value="GH32_FFase"/>
    <property type="match status" value="1"/>
</dbReference>
<dbReference type="EC" id="3.2.1.80" evidence="14"/>
<evidence type="ECO:0000259" key="11">
    <source>
        <dbReference type="Pfam" id="PF00251"/>
    </source>
</evidence>
<dbReference type="Gene3D" id="3.40.720.10">
    <property type="entry name" value="Alkaline Phosphatase, subunit A"/>
    <property type="match status" value="1"/>
</dbReference>
<dbReference type="Pfam" id="PF00251">
    <property type="entry name" value="Glyco_hydro_32N"/>
    <property type="match status" value="1"/>
</dbReference>
<feature type="compositionally biased region" description="Polar residues" evidence="9">
    <location>
        <begin position="527"/>
        <end position="540"/>
    </location>
</feature>
<feature type="chain" id="PRO_5023031542" evidence="10">
    <location>
        <begin position="32"/>
        <end position="1056"/>
    </location>
</feature>
<dbReference type="InterPro" id="IPR013148">
    <property type="entry name" value="Glyco_hydro_32_N"/>
</dbReference>
<protein>
    <submittedName>
        <fullName evidence="14">Levanase</fullName>
        <ecNumber evidence="14">3.2.1.80</ecNumber>
    </submittedName>
</protein>
<evidence type="ECO:0000256" key="1">
    <source>
        <dbReference type="ARBA" id="ARBA00001913"/>
    </source>
</evidence>
<reference evidence="14 15" key="1">
    <citation type="submission" date="2019-02" db="EMBL/GenBank/DDBJ databases">
        <title>Deep-cultivation of Planctomycetes and their phenomic and genomic characterization uncovers novel biology.</title>
        <authorList>
            <person name="Wiegand S."/>
            <person name="Jogler M."/>
            <person name="Boedeker C."/>
            <person name="Pinto D."/>
            <person name="Vollmers J."/>
            <person name="Rivas-Marin E."/>
            <person name="Kohn T."/>
            <person name="Peeters S.H."/>
            <person name="Heuer A."/>
            <person name="Rast P."/>
            <person name="Oberbeckmann S."/>
            <person name="Bunk B."/>
            <person name="Jeske O."/>
            <person name="Meyerdierks A."/>
            <person name="Storesund J.E."/>
            <person name="Kallscheuer N."/>
            <person name="Luecker S."/>
            <person name="Lage O.M."/>
            <person name="Pohl T."/>
            <person name="Merkel B.J."/>
            <person name="Hornburger P."/>
            <person name="Mueller R.-W."/>
            <person name="Bruemmer F."/>
            <person name="Labrenz M."/>
            <person name="Spormann A.M."/>
            <person name="Op Den Camp H."/>
            <person name="Overmann J."/>
            <person name="Amann R."/>
            <person name="Jetten M.S.M."/>
            <person name="Mascher T."/>
            <person name="Medema M.H."/>
            <person name="Devos D.P."/>
            <person name="Kaster A.-K."/>
            <person name="Ovreas L."/>
            <person name="Rohde M."/>
            <person name="Galperin M.Y."/>
            <person name="Jogler C."/>
        </authorList>
    </citation>
    <scope>NUCLEOTIDE SEQUENCE [LARGE SCALE GENOMIC DNA]</scope>
    <source>
        <strain evidence="14 15">CA13</strain>
    </source>
</reference>
<evidence type="ECO:0000256" key="8">
    <source>
        <dbReference type="ARBA" id="ARBA00023295"/>
    </source>
</evidence>
<dbReference type="InterPro" id="IPR024607">
    <property type="entry name" value="Sulfatase_CS"/>
</dbReference>
<keyword evidence="7" id="KW-0106">Calcium</keyword>
<dbReference type="Pfam" id="PF00884">
    <property type="entry name" value="Sulfatase"/>
    <property type="match status" value="1"/>
</dbReference>
<dbReference type="InterPro" id="IPR001362">
    <property type="entry name" value="Glyco_hydro_32"/>
</dbReference>